<keyword evidence="3" id="KW-1185">Reference proteome</keyword>
<evidence type="ECO:0000313" key="3">
    <source>
        <dbReference type="Proteomes" id="UP000201838"/>
    </source>
</evidence>
<evidence type="ECO:0000313" key="2">
    <source>
        <dbReference type="EMBL" id="SMX22663.1"/>
    </source>
</evidence>
<dbReference type="EMBL" id="FXXQ01000002">
    <property type="protein sequence ID" value="SMX22663.1"/>
    <property type="molecule type" value="Genomic_DNA"/>
</dbReference>
<dbReference type="Gene3D" id="2.40.160.90">
    <property type="match status" value="1"/>
</dbReference>
<dbReference type="Proteomes" id="UP000201838">
    <property type="component" value="Unassembled WGS sequence"/>
</dbReference>
<feature type="region of interest" description="Disordered" evidence="1">
    <location>
        <begin position="15"/>
        <end position="36"/>
    </location>
</feature>
<name>A0A238IX85_9RHOB</name>
<proteinExistence type="predicted"/>
<dbReference type="InterPro" id="IPR011250">
    <property type="entry name" value="OMP/PagP_B-barrel"/>
</dbReference>
<accession>A0A238IX85</accession>
<sequence>MLLAACGGTSDIDIGGGGGGGGNPVPENPTIDQGDLPVDGTETCGAFVCSGDVTNITFSAGALAGDPSDDSLILTGLPFDDDPLGAEFTYLTTVTGGNGIDYDIYENQEITPIPGFNRYLAIYKQTSGGEITVGVAAIEGYQEFGYSGAWYDVDDVTTSIPTLGLVGYTGDYAGTLTLDGSGALFLTDGTLRMEVDFTDSYLKGFIEDRDVYSVDGAGTLTNLARGPGTDRPTLVLNDTIITDGSFEGTVNSYKDDGSVLETGTYQGFFGGSDASVVGGLVRAIGDFDIDGDEDTDPNEDIFSARDLGVFTADCTLACP</sequence>
<evidence type="ECO:0000256" key="1">
    <source>
        <dbReference type="SAM" id="MobiDB-lite"/>
    </source>
</evidence>
<gene>
    <name evidence="2" type="ORF">BOA8489_00761</name>
</gene>
<reference evidence="2 3" key="1">
    <citation type="submission" date="2017-05" db="EMBL/GenBank/DDBJ databases">
        <authorList>
            <person name="Song R."/>
            <person name="Chenine A.L."/>
            <person name="Ruprecht R.M."/>
        </authorList>
    </citation>
    <scope>NUCLEOTIDE SEQUENCE [LARGE SCALE GENOMIC DNA]</scope>
    <source>
        <strain evidence="2 3">CECT 8489</strain>
    </source>
</reference>
<protein>
    <recommendedName>
        <fullName evidence="4">Transferrin-binding protein B C-lobe/N-lobe beta barrel domain-containing protein</fullName>
    </recommendedName>
</protein>
<evidence type="ECO:0008006" key="4">
    <source>
        <dbReference type="Google" id="ProtNLM"/>
    </source>
</evidence>
<organism evidence="2 3">
    <name type="scientific">Boseongicola aestuarii</name>
    <dbReference type="NCBI Taxonomy" id="1470561"/>
    <lineage>
        <taxon>Bacteria</taxon>
        <taxon>Pseudomonadati</taxon>
        <taxon>Pseudomonadota</taxon>
        <taxon>Alphaproteobacteria</taxon>
        <taxon>Rhodobacterales</taxon>
        <taxon>Paracoccaceae</taxon>
        <taxon>Boseongicola</taxon>
    </lineage>
</organism>
<dbReference type="AlphaFoldDB" id="A0A238IX85"/>
<dbReference type="SUPFAM" id="SSF56925">
    <property type="entry name" value="OMPA-like"/>
    <property type="match status" value="1"/>
</dbReference>